<feature type="compositionally biased region" description="Polar residues" evidence="2">
    <location>
        <begin position="189"/>
        <end position="199"/>
    </location>
</feature>
<organism evidence="3 4">
    <name type="scientific">Tritrichomonas musculus</name>
    <dbReference type="NCBI Taxonomy" id="1915356"/>
    <lineage>
        <taxon>Eukaryota</taxon>
        <taxon>Metamonada</taxon>
        <taxon>Parabasalia</taxon>
        <taxon>Tritrichomonadida</taxon>
        <taxon>Tritrichomonadidae</taxon>
        <taxon>Tritrichomonas</taxon>
    </lineage>
</organism>
<evidence type="ECO:0000256" key="1">
    <source>
        <dbReference type="RuleBase" id="RU004374"/>
    </source>
</evidence>
<protein>
    <submittedName>
        <fullName evidence="3">Eukaryotic translation initiation factor 4E type 2</fullName>
    </submittedName>
</protein>
<dbReference type="PANTHER" id="PTHR11960:SF18">
    <property type="entry name" value="EUKARYOTIC TRANSLATION INITIATION FACTOR 4E HOMOLOGOUS PROTEIN, ISOFORM B"/>
    <property type="match status" value="1"/>
</dbReference>
<evidence type="ECO:0000256" key="2">
    <source>
        <dbReference type="SAM" id="MobiDB-lite"/>
    </source>
</evidence>
<comment type="similarity">
    <text evidence="1">Belongs to the eukaryotic initiation factor 4E family.</text>
</comment>
<proteinExistence type="inferred from homology"/>
<reference evidence="3 4" key="1">
    <citation type="submission" date="2024-04" db="EMBL/GenBank/DDBJ databases">
        <title>Tritrichomonas musculus Genome.</title>
        <authorList>
            <person name="Alves-Ferreira E."/>
            <person name="Grigg M."/>
            <person name="Lorenzi H."/>
            <person name="Galac M."/>
        </authorList>
    </citation>
    <scope>NUCLEOTIDE SEQUENCE [LARGE SCALE GENOMIC DNA]</scope>
    <source>
        <strain evidence="3 4">EAF2021</strain>
    </source>
</reference>
<name>A0ABR2KFP9_9EUKA</name>
<evidence type="ECO:0000313" key="3">
    <source>
        <dbReference type="EMBL" id="KAK8889931.1"/>
    </source>
</evidence>
<dbReference type="Pfam" id="PF01652">
    <property type="entry name" value="IF4E"/>
    <property type="match status" value="1"/>
</dbReference>
<keyword evidence="1" id="KW-0694">RNA-binding</keyword>
<keyword evidence="4" id="KW-1185">Reference proteome</keyword>
<feature type="region of interest" description="Disordered" evidence="2">
    <location>
        <begin position="187"/>
        <end position="217"/>
    </location>
</feature>
<dbReference type="InterPro" id="IPR001040">
    <property type="entry name" value="TIF_eIF_4E"/>
</dbReference>
<dbReference type="InterPro" id="IPR023398">
    <property type="entry name" value="TIF_eIF4e-like"/>
</dbReference>
<dbReference type="EMBL" id="JAPFFF010000005">
    <property type="protein sequence ID" value="KAK8889931.1"/>
    <property type="molecule type" value="Genomic_DNA"/>
</dbReference>
<accession>A0ABR2KFP9</accession>
<dbReference type="PANTHER" id="PTHR11960">
    <property type="entry name" value="EUKARYOTIC TRANSLATION INITIATION FACTOR 4E RELATED"/>
    <property type="match status" value="1"/>
</dbReference>
<sequence>MTHPLQTSWTLYYQQPNPDDTDNKDYASSIHKIGKFDTVEDFWQFYSHLKRPNEITESIEFHIFRNDIRGMWEDEENRNGGKWILFLRKEYSPQYWEKTVLSLIGELIHEDVLGAVIAIRADTDILSFWTREGRGPTTDSTLQNIAESISRALDLPNDTQLKFKQHFENNKNNTARDQRRLFSYKVVNNGANPNGQSKNQRMRDKRSPGKQQQKPKS</sequence>
<dbReference type="Proteomes" id="UP001470230">
    <property type="component" value="Unassembled WGS sequence"/>
</dbReference>
<keyword evidence="1" id="KW-0648">Protein biosynthesis</keyword>
<dbReference type="SUPFAM" id="SSF55418">
    <property type="entry name" value="eIF4e-like"/>
    <property type="match status" value="1"/>
</dbReference>
<evidence type="ECO:0000313" key="4">
    <source>
        <dbReference type="Proteomes" id="UP001470230"/>
    </source>
</evidence>
<comment type="caution">
    <text evidence="3">The sequence shown here is derived from an EMBL/GenBank/DDBJ whole genome shotgun (WGS) entry which is preliminary data.</text>
</comment>
<dbReference type="GO" id="GO:0003743">
    <property type="term" value="F:translation initiation factor activity"/>
    <property type="evidence" value="ECO:0007669"/>
    <property type="project" value="UniProtKB-KW"/>
</dbReference>
<gene>
    <name evidence="3" type="ORF">M9Y10_034687</name>
</gene>
<dbReference type="Gene3D" id="3.30.760.10">
    <property type="entry name" value="RNA Cap, Translation Initiation Factor Eif4e"/>
    <property type="match status" value="1"/>
</dbReference>
<keyword evidence="1 3" id="KW-0396">Initiation factor</keyword>